<reference evidence="1 2" key="1">
    <citation type="submission" date="2020-04" db="EMBL/GenBank/DDBJ databases">
        <title>Usitatibacter rugosus gen. nov., sp. nov. and Usitatibacter palustris sp. nov., novel members of Usitatibacteraceae fam. nov. within the order Nitrosomonadales isolated from soil.</title>
        <authorList>
            <person name="Huber K.J."/>
            <person name="Neumann-Schaal M."/>
            <person name="Geppert A."/>
            <person name="Luckner M."/>
            <person name="Wanner G."/>
            <person name="Overmann J."/>
        </authorList>
    </citation>
    <scope>NUCLEOTIDE SEQUENCE [LARGE SCALE GENOMIC DNA]</scope>
    <source>
        <strain evidence="1 2">0125_3</strain>
    </source>
</reference>
<dbReference type="AlphaFoldDB" id="A0A6M4GPE3"/>
<evidence type="ECO:0008006" key="3">
    <source>
        <dbReference type="Google" id="ProtNLM"/>
    </source>
</evidence>
<evidence type="ECO:0000313" key="1">
    <source>
        <dbReference type="EMBL" id="QJR09190.1"/>
    </source>
</evidence>
<protein>
    <recommendedName>
        <fullName evidence="3">Metallothionein</fullName>
    </recommendedName>
</protein>
<dbReference type="Proteomes" id="UP000501534">
    <property type="component" value="Chromosome"/>
</dbReference>
<evidence type="ECO:0000313" key="2">
    <source>
        <dbReference type="Proteomes" id="UP000501534"/>
    </source>
</evidence>
<name>A0A6M4GPE3_9PROT</name>
<gene>
    <name evidence="1" type="ORF">DSM104443_00226</name>
</gene>
<dbReference type="KEGG" id="uru:DSM104443_00226"/>
<proteinExistence type="predicted"/>
<accession>A0A6M4GPE3</accession>
<organism evidence="1 2">
    <name type="scientific">Usitatibacter rugosus</name>
    <dbReference type="NCBI Taxonomy" id="2732067"/>
    <lineage>
        <taxon>Bacteria</taxon>
        <taxon>Pseudomonadati</taxon>
        <taxon>Pseudomonadota</taxon>
        <taxon>Betaproteobacteria</taxon>
        <taxon>Nitrosomonadales</taxon>
        <taxon>Usitatibacteraceae</taxon>
        <taxon>Usitatibacter</taxon>
    </lineage>
</organism>
<dbReference type="RefSeq" id="WP_171088881.1">
    <property type="nucleotide sequence ID" value="NZ_CP053069.1"/>
</dbReference>
<keyword evidence="2" id="KW-1185">Reference proteome</keyword>
<dbReference type="EMBL" id="CP053069">
    <property type="protein sequence ID" value="QJR09190.1"/>
    <property type="molecule type" value="Genomic_DNA"/>
</dbReference>
<sequence length="90" mass="10078">MAKCDVCGNEYHRSFEVHKDGRTFTFDSFECAIHRLAPLCAHCGCRIVGHGSESESRMYCCANCARLSGIDTIVDNTATRPTYEAQRRLS</sequence>